<name>A0AAJ7TQD1_PETMA</name>
<feature type="transmembrane region" description="Helical" evidence="7">
    <location>
        <begin position="133"/>
        <end position="153"/>
    </location>
</feature>
<dbReference type="RefSeq" id="XP_032821115.1">
    <property type="nucleotide sequence ID" value="XM_032965224.1"/>
</dbReference>
<feature type="transmembrane region" description="Helical" evidence="7">
    <location>
        <begin position="160"/>
        <end position="179"/>
    </location>
</feature>
<dbReference type="InterPro" id="IPR002259">
    <property type="entry name" value="Eqnu_transpt"/>
</dbReference>
<evidence type="ECO:0000313" key="9">
    <source>
        <dbReference type="RefSeq" id="XP_032821115.1"/>
    </source>
</evidence>
<evidence type="ECO:0000256" key="7">
    <source>
        <dbReference type="SAM" id="Phobius"/>
    </source>
</evidence>
<evidence type="ECO:0000256" key="1">
    <source>
        <dbReference type="ARBA" id="ARBA00004141"/>
    </source>
</evidence>
<feature type="transmembrane region" description="Helical" evidence="7">
    <location>
        <begin position="33"/>
        <end position="59"/>
    </location>
</feature>
<dbReference type="GO" id="GO:0005337">
    <property type="term" value="F:nucleoside transmembrane transporter activity"/>
    <property type="evidence" value="ECO:0007669"/>
    <property type="project" value="InterPro"/>
</dbReference>
<feature type="transmembrane region" description="Helical" evidence="7">
    <location>
        <begin position="199"/>
        <end position="218"/>
    </location>
</feature>
<organism evidence="8 9">
    <name type="scientific">Petromyzon marinus</name>
    <name type="common">Sea lamprey</name>
    <dbReference type="NCBI Taxonomy" id="7757"/>
    <lineage>
        <taxon>Eukaryota</taxon>
        <taxon>Metazoa</taxon>
        <taxon>Chordata</taxon>
        <taxon>Craniata</taxon>
        <taxon>Vertebrata</taxon>
        <taxon>Cyclostomata</taxon>
        <taxon>Hyperoartia</taxon>
        <taxon>Petromyzontiformes</taxon>
        <taxon>Petromyzontidae</taxon>
        <taxon>Petromyzon</taxon>
    </lineage>
</organism>
<dbReference type="Pfam" id="PF01733">
    <property type="entry name" value="Nucleoside_tran"/>
    <property type="match status" value="1"/>
</dbReference>
<protein>
    <submittedName>
        <fullName evidence="9">Equilibrative nucleoside transporter 1-like isoform X1</fullName>
    </submittedName>
</protein>
<keyword evidence="8" id="KW-1185">Reference proteome</keyword>
<dbReference type="KEGG" id="pmrn:116948497"/>
<comment type="similarity">
    <text evidence="2">Belongs to the SLC29A/ENT transporter (TC 2.A.57) family.</text>
</comment>
<dbReference type="PRINTS" id="PR01130">
    <property type="entry name" value="DERENTRNSPRT"/>
</dbReference>
<feature type="transmembrane region" description="Helical" evidence="7">
    <location>
        <begin position="107"/>
        <end position="127"/>
    </location>
</feature>
<reference evidence="9" key="1">
    <citation type="submission" date="2025-08" db="UniProtKB">
        <authorList>
            <consortium name="RefSeq"/>
        </authorList>
    </citation>
    <scope>IDENTIFICATION</scope>
    <source>
        <tissue evidence="9">Sperm</tissue>
    </source>
</reference>
<keyword evidence="6 7" id="KW-0472">Membrane</keyword>
<proteinExistence type="inferred from homology"/>
<dbReference type="AlphaFoldDB" id="A0AAJ7TQD1"/>
<sequence>MFVYMQQHQDYDTWPLMIDAMPNVQAPQDRFHLVWIIFFILGLGTLLPWNFFVTASAYFGDRLKSVQIESSINGSLASNWSLAANGTQQAKETHGVLAKHYDGAMTLVSMVAIFISSVLTTLVQSTVSARVRILIGLTGNLAMFVLTAVLVWVKMLSPEDFFIITIISVFIINVFGAIFETSLFGLVSQFPTSYTTAQMSGMGISGMLTALAMIFALLGNKCRRHDITVALGRGPSQKWDALARGRWVEGVDGGFNVNCETRCSLSILQAAATTRWRSGIS</sequence>
<accession>A0AAJ7TQD1</accession>
<comment type="subcellular location">
    <subcellularLocation>
        <location evidence="1">Membrane</location>
        <topology evidence="1">Multi-pass membrane protein</topology>
    </subcellularLocation>
</comment>
<keyword evidence="3" id="KW-0813">Transport</keyword>
<dbReference type="PANTHER" id="PTHR10332">
    <property type="entry name" value="EQUILIBRATIVE NUCLEOSIDE TRANSPORTER"/>
    <property type="match status" value="1"/>
</dbReference>
<keyword evidence="4 7" id="KW-0812">Transmembrane</keyword>
<dbReference type="Proteomes" id="UP001318040">
    <property type="component" value="Chromosome 33"/>
</dbReference>
<evidence type="ECO:0000256" key="2">
    <source>
        <dbReference type="ARBA" id="ARBA00007965"/>
    </source>
</evidence>
<evidence type="ECO:0000256" key="6">
    <source>
        <dbReference type="ARBA" id="ARBA00023136"/>
    </source>
</evidence>
<dbReference type="GO" id="GO:0005886">
    <property type="term" value="C:plasma membrane"/>
    <property type="evidence" value="ECO:0007669"/>
    <property type="project" value="TreeGrafter"/>
</dbReference>
<dbReference type="PANTHER" id="PTHR10332:SF88">
    <property type="entry name" value="EQUILIBRATIVE NUCLEOSIDE TRANSPORTER 1, ISOFORM A"/>
    <property type="match status" value="1"/>
</dbReference>
<gene>
    <name evidence="9" type="primary">LOC116948497</name>
</gene>
<keyword evidence="5 7" id="KW-1133">Transmembrane helix</keyword>
<evidence type="ECO:0000256" key="5">
    <source>
        <dbReference type="ARBA" id="ARBA00022989"/>
    </source>
</evidence>
<evidence type="ECO:0000313" key="8">
    <source>
        <dbReference type="Proteomes" id="UP001318040"/>
    </source>
</evidence>
<evidence type="ECO:0000256" key="4">
    <source>
        <dbReference type="ARBA" id="ARBA00022692"/>
    </source>
</evidence>
<evidence type="ECO:0000256" key="3">
    <source>
        <dbReference type="ARBA" id="ARBA00022448"/>
    </source>
</evidence>